<feature type="compositionally biased region" description="Polar residues" evidence="2">
    <location>
        <begin position="654"/>
        <end position="668"/>
    </location>
</feature>
<evidence type="ECO:0000256" key="4">
    <source>
        <dbReference type="SAM" id="SignalP"/>
    </source>
</evidence>
<dbReference type="Pfam" id="PF13855">
    <property type="entry name" value="LRR_8"/>
    <property type="match status" value="1"/>
</dbReference>
<dbReference type="InterPro" id="IPR029787">
    <property type="entry name" value="Nucleotide_cyclase"/>
</dbReference>
<protein>
    <recommendedName>
        <fullName evidence="7">Guanylate cyclase domain-containing protein</fullName>
    </recommendedName>
</protein>
<dbReference type="SUPFAM" id="SSF55073">
    <property type="entry name" value="Nucleotide cyclase"/>
    <property type="match status" value="1"/>
</dbReference>
<evidence type="ECO:0008006" key="7">
    <source>
        <dbReference type="Google" id="ProtNLM"/>
    </source>
</evidence>
<evidence type="ECO:0000256" key="2">
    <source>
        <dbReference type="SAM" id="MobiDB-lite"/>
    </source>
</evidence>
<organism evidence="5 6">
    <name type="scientific">Dunaliella salina</name>
    <name type="common">Green alga</name>
    <name type="synonym">Protococcus salinus</name>
    <dbReference type="NCBI Taxonomy" id="3046"/>
    <lineage>
        <taxon>Eukaryota</taxon>
        <taxon>Viridiplantae</taxon>
        <taxon>Chlorophyta</taxon>
        <taxon>core chlorophytes</taxon>
        <taxon>Chlorophyceae</taxon>
        <taxon>CS clade</taxon>
        <taxon>Chlamydomonadales</taxon>
        <taxon>Dunaliellaceae</taxon>
        <taxon>Dunaliella</taxon>
    </lineage>
</organism>
<keyword evidence="6" id="KW-1185">Reference proteome</keyword>
<dbReference type="SUPFAM" id="SSF52058">
    <property type="entry name" value="L domain-like"/>
    <property type="match status" value="1"/>
</dbReference>
<evidence type="ECO:0000256" key="1">
    <source>
        <dbReference type="ARBA" id="ARBA00004430"/>
    </source>
</evidence>
<dbReference type="EMBL" id="MU069735">
    <property type="protein sequence ID" value="KAF5834859.1"/>
    <property type="molecule type" value="Genomic_DNA"/>
</dbReference>
<dbReference type="InterPro" id="IPR001611">
    <property type="entry name" value="Leu-rich_rpt"/>
</dbReference>
<sequence length="814" mass="89742">MHLLLLQLKLLLAPLLATAMDTAVDTAACTAGEQQKALVDMYRVWGGPDWHTKTGWLDTAMECKLKGSQFPAHCCWHGITCCLSRTCSEGNSPPFDQCGCEPGLVWEINLENDNLVGNFTSFDHEPFACALQRLVLSDNDLSGQIGEDIKMHKQLSYLDLESNRLQGDLPEGLGQIPSLRQLYLSSNSLEGTVPAGICGNASRLIWLTLDDNQLSGPLDVSQCRQLIYISAKGNNILVSGRPENALPELRGVFFDDNNLRGLLPDDLFANVLPNLEALGFSKNRLSGRLPGMSMYSLKRIILNENRFVGAIPDSWSRMTRPSMVVRLDTNFLSCCGTQPLPTERLISADNTLHIDEVYGGVDYSAPLLPPFLELSDFLQPVNVNERQSFKAAGMRCPALKLAGHDERSTSPLHWSLDPSYYMFAKCECEEGLKLVNLTKPGRIPYFECQVPEFKRSSSDSAGDHSKWIENYPWVVVIVVFVGCGLLVALSFILYLYKGKSLMRKIRNLKKRAHGLPKSGPFTVVVTDIQGWTALCAKHPELSVKVLNIHNSIIRQAQWLNFGCTHETEGDSFTIVFYDAIDATAFCLQAQQLLSIQQWPSPQHCLSATARTPSASADTILPVKVHNNPLGNEGPASADSVLPTRVYNNPLRRMSTMNVDGTQGNPSRRQSVRRDASFQGTFNRLSMIRDASTQAVGHMAKLASEAGSRYWTKLNHDAERGKPANTNIRVRMGMASGILQPGKRLHGHPTIEKAKEVSDAAAGGQILMDGSTFAEIKDFLQELGSVDAQVMMRGLCRGQSVRRITTLTSKAAAHL</sequence>
<name>A0ABQ7GJR7_DUNSA</name>
<evidence type="ECO:0000256" key="3">
    <source>
        <dbReference type="SAM" id="Phobius"/>
    </source>
</evidence>
<keyword evidence="4" id="KW-0732">Signal</keyword>
<accession>A0ABQ7GJR7</accession>
<feature type="region of interest" description="Disordered" evidence="2">
    <location>
        <begin position="654"/>
        <end position="675"/>
    </location>
</feature>
<dbReference type="PANTHER" id="PTHR48010:SF58">
    <property type="entry name" value="RECEPTOR PROTEIN KINASE-LIKE PROTEIN ZAR1"/>
    <property type="match status" value="1"/>
</dbReference>
<feature type="transmembrane region" description="Helical" evidence="3">
    <location>
        <begin position="473"/>
        <end position="496"/>
    </location>
</feature>
<comment type="subcellular location">
    <subcellularLocation>
        <location evidence="1">Cytoplasm</location>
        <location evidence="1">Cytoskeleton</location>
        <location evidence="1">Cilium axoneme</location>
    </subcellularLocation>
</comment>
<comment type="caution">
    <text evidence="5">The sequence shown here is derived from an EMBL/GenBank/DDBJ whole genome shotgun (WGS) entry which is preliminary data.</text>
</comment>
<dbReference type="Gene3D" id="3.30.70.1230">
    <property type="entry name" value="Nucleotide cyclase"/>
    <property type="match status" value="1"/>
</dbReference>
<reference evidence="5" key="1">
    <citation type="submission" date="2017-08" db="EMBL/GenBank/DDBJ databases">
        <authorList>
            <person name="Polle J.E."/>
            <person name="Barry K."/>
            <person name="Cushman J."/>
            <person name="Schmutz J."/>
            <person name="Tran D."/>
            <person name="Hathwaick L.T."/>
            <person name="Yim W.C."/>
            <person name="Jenkins J."/>
            <person name="Mckie-Krisberg Z.M."/>
            <person name="Prochnik S."/>
            <person name="Lindquist E."/>
            <person name="Dockter R.B."/>
            <person name="Adam C."/>
            <person name="Molina H."/>
            <person name="Bunkerborg J."/>
            <person name="Jin E."/>
            <person name="Buchheim M."/>
            <person name="Magnuson J."/>
        </authorList>
    </citation>
    <scope>NUCLEOTIDE SEQUENCE</scope>
    <source>
        <strain evidence="5">CCAP 19/18</strain>
    </source>
</reference>
<feature type="signal peptide" evidence="4">
    <location>
        <begin position="1"/>
        <end position="19"/>
    </location>
</feature>
<dbReference type="InterPro" id="IPR050994">
    <property type="entry name" value="At_inactive_RLKs"/>
</dbReference>
<evidence type="ECO:0000313" key="5">
    <source>
        <dbReference type="EMBL" id="KAF5834859.1"/>
    </source>
</evidence>
<keyword evidence="3" id="KW-0472">Membrane</keyword>
<keyword evidence="3" id="KW-1133">Transmembrane helix</keyword>
<proteinExistence type="predicted"/>
<feature type="chain" id="PRO_5046027168" description="Guanylate cyclase domain-containing protein" evidence="4">
    <location>
        <begin position="20"/>
        <end position="814"/>
    </location>
</feature>
<gene>
    <name evidence="5" type="ORF">DUNSADRAFT_8360</name>
</gene>
<dbReference type="PANTHER" id="PTHR48010">
    <property type="entry name" value="OS05G0588300 PROTEIN"/>
    <property type="match status" value="1"/>
</dbReference>
<keyword evidence="3" id="KW-0812">Transmembrane</keyword>
<evidence type="ECO:0000313" key="6">
    <source>
        <dbReference type="Proteomes" id="UP000815325"/>
    </source>
</evidence>
<dbReference type="Gene3D" id="3.80.10.10">
    <property type="entry name" value="Ribonuclease Inhibitor"/>
    <property type="match status" value="1"/>
</dbReference>
<dbReference type="InterPro" id="IPR032675">
    <property type="entry name" value="LRR_dom_sf"/>
</dbReference>
<dbReference type="Proteomes" id="UP000815325">
    <property type="component" value="Unassembled WGS sequence"/>
</dbReference>